<protein>
    <recommendedName>
        <fullName evidence="3">VRR-NUC domain-containing protein</fullName>
    </recommendedName>
</protein>
<accession>A0A6B8KGM2</accession>
<organism evidence="1 2">
    <name type="scientific">Methylocystis heyeri</name>
    <dbReference type="NCBI Taxonomy" id="391905"/>
    <lineage>
        <taxon>Bacteria</taxon>
        <taxon>Pseudomonadati</taxon>
        <taxon>Pseudomonadota</taxon>
        <taxon>Alphaproteobacteria</taxon>
        <taxon>Hyphomicrobiales</taxon>
        <taxon>Methylocystaceae</taxon>
        <taxon>Methylocystis</taxon>
    </lineage>
</organism>
<name>A0A6B8KGM2_9HYPH</name>
<dbReference type="InterPro" id="IPR011856">
    <property type="entry name" value="tRNA_endonuc-like_dom_sf"/>
</dbReference>
<reference evidence="1 2" key="1">
    <citation type="submission" date="2019-11" db="EMBL/GenBank/DDBJ databases">
        <title>The genome sequence of Methylocystis heyeri.</title>
        <authorList>
            <person name="Oshkin I.Y."/>
            <person name="Miroshnikov K."/>
            <person name="Dedysh S.N."/>
        </authorList>
    </citation>
    <scope>NUCLEOTIDE SEQUENCE [LARGE SCALE GENOMIC DNA]</scope>
    <source>
        <strain evidence="1 2">H2</strain>
    </source>
</reference>
<gene>
    <name evidence="1" type="ORF">H2LOC_010785</name>
</gene>
<dbReference type="OrthoDB" id="9794942at2"/>
<sequence length="105" mass="11797">MMTPEGKIKRAVKQALKPYEAEADIWMPVPGGFGESRLDFAVCYRGRYIAIETKAPGKDLTARQKQCVARYTRAGAQVFVIDDTDVCIRALEFYMEQLRAAYPSG</sequence>
<evidence type="ECO:0008006" key="3">
    <source>
        <dbReference type="Google" id="ProtNLM"/>
    </source>
</evidence>
<dbReference type="KEGG" id="mhey:H2LOC_010785"/>
<dbReference type="Gene3D" id="3.40.1350.10">
    <property type="match status" value="1"/>
</dbReference>
<dbReference type="RefSeq" id="WP_136496396.1">
    <property type="nucleotide sequence ID" value="NZ_CP046052.1"/>
</dbReference>
<proteinExistence type="predicted"/>
<dbReference type="EMBL" id="CP046052">
    <property type="protein sequence ID" value="QGM46141.1"/>
    <property type="molecule type" value="Genomic_DNA"/>
</dbReference>
<keyword evidence="2" id="KW-1185">Reference proteome</keyword>
<dbReference type="Proteomes" id="UP000309061">
    <property type="component" value="Chromosome"/>
</dbReference>
<evidence type="ECO:0000313" key="1">
    <source>
        <dbReference type="EMBL" id="QGM46141.1"/>
    </source>
</evidence>
<dbReference type="AlphaFoldDB" id="A0A6B8KGM2"/>
<evidence type="ECO:0000313" key="2">
    <source>
        <dbReference type="Proteomes" id="UP000309061"/>
    </source>
</evidence>
<dbReference type="GO" id="GO:0003676">
    <property type="term" value="F:nucleic acid binding"/>
    <property type="evidence" value="ECO:0007669"/>
    <property type="project" value="InterPro"/>
</dbReference>